<reference evidence="1" key="1">
    <citation type="journal article" name="BMC Genomics">
        <title>Long-read sequencing and de novo genome assembly of marine medaka (Oryzias melastigma).</title>
        <authorList>
            <person name="Liang P."/>
            <person name="Saqib H.S.A."/>
            <person name="Ni X."/>
            <person name="Shen Y."/>
        </authorList>
    </citation>
    <scope>NUCLEOTIDE SEQUENCE</scope>
    <source>
        <strain evidence="1">Bigg-433</strain>
    </source>
</reference>
<evidence type="ECO:0000313" key="1">
    <source>
        <dbReference type="EMBL" id="KAF6732931.1"/>
    </source>
</evidence>
<dbReference type="EMBL" id="WKFB01000177">
    <property type="protein sequence ID" value="KAF6732931.1"/>
    <property type="molecule type" value="Genomic_DNA"/>
</dbReference>
<evidence type="ECO:0000313" key="2">
    <source>
        <dbReference type="Proteomes" id="UP000646548"/>
    </source>
</evidence>
<organism evidence="1 2">
    <name type="scientific">Oryzias melastigma</name>
    <name type="common">Marine medaka</name>
    <dbReference type="NCBI Taxonomy" id="30732"/>
    <lineage>
        <taxon>Eukaryota</taxon>
        <taxon>Metazoa</taxon>
        <taxon>Chordata</taxon>
        <taxon>Craniata</taxon>
        <taxon>Vertebrata</taxon>
        <taxon>Euteleostomi</taxon>
        <taxon>Actinopterygii</taxon>
        <taxon>Neopterygii</taxon>
        <taxon>Teleostei</taxon>
        <taxon>Neoteleostei</taxon>
        <taxon>Acanthomorphata</taxon>
        <taxon>Ovalentaria</taxon>
        <taxon>Atherinomorphae</taxon>
        <taxon>Beloniformes</taxon>
        <taxon>Adrianichthyidae</taxon>
        <taxon>Oryziinae</taxon>
        <taxon>Oryzias</taxon>
    </lineage>
</organism>
<gene>
    <name evidence="1" type="ORF">FQA47_024098</name>
</gene>
<accession>A0A834FF87</accession>
<dbReference type="AlphaFoldDB" id="A0A834FF87"/>
<dbReference type="Proteomes" id="UP000646548">
    <property type="component" value="Unassembled WGS sequence"/>
</dbReference>
<sequence length="128" mass="14384">MGFLLSLDLSQVHTLCRRPNTTFRNHVLHREVSQLSPPSSFGWTLGSRELLLHLILLLVAMAEGGLLHHFTGPVQSLLQAPISYLLLAIFCSLLGYKRDPGGLCVWWDFSQSFLPQRDVQCANLQAKE</sequence>
<comment type="caution">
    <text evidence="1">The sequence shown here is derived from an EMBL/GenBank/DDBJ whole genome shotgun (WGS) entry which is preliminary data.</text>
</comment>
<name>A0A834FF87_ORYME</name>
<protein>
    <submittedName>
        <fullName evidence="1">Uncharacterized protein</fullName>
    </submittedName>
</protein>
<proteinExistence type="predicted"/>